<feature type="transmembrane region" description="Helical" evidence="1">
    <location>
        <begin position="27"/>
        <end position="45"/>
    </location>
</feature>
<feature type="transmembrane region" description="Helical" evidence="1">
    <location>
        <begin position="119"/>
        <end position="141"/>
    </location>
</feature>
<feature type="signal peptide" evidence="2">
    <location>
        <begin position="1"/>
        <end position="17"/>
    </location>
</feature>
<feature type="transmembrane region" description="Helical" evidence="1">
    <location>
        <begin position="88"/>
        <end position="107"/>
    </location>
</feature>
<organism evidence="3 4">
    <name type="scientific">Parelaphostrongylus tenuis</name>
    <name type="common">Meningeal worm</name>
    <dbReference type="NCBI Taxonomy" id="148309"/>
    <lineage>
        <taxon>Eukaryota</taxon>
        <taxon>Metazoa</taxon>
        <taxon>Ecdysozoa</taxon>
        <taxon>Nematoda</taxon>
        <taxon>Chromadorea</taxon>
        <taxon>Rhabditida</taxon>
        <taxon>Rhabditina</taxon>
        <taxon>Rhabditomorpha</taxon>
        <taxon>Strongyloidea</taxon>
        <taxon>Metastrongylidae</taxon>
        <taxon>Parelaphostrongylus</taxon>
    </lineage>
</organism>
<sequence length="142" mass="15899">MALIAAVLPSLALITYAAYQYQHDNYWWTYVPAIGIAGITCIHPLPSVRLWRIISSVVIVGGTLLMLFLCWTFHSLEETAGYDLKEAGNLPFVAIGVALTASTRLLLGPNTNFVHYLRSFILILCLMLGFFITAYSIKYYFV</sequence>
<proteinExistence type="predicted"/>
<keyword evidence="1" id="KW-0472">Membrane</keyword>
<dbReference type="EMBL" id="JAHQIW010000900">
    <property type="protein sequence ID" value="KAJ1350616.1"/>
    <property type="molecule type" value="Genomic_DNA"/>
</dbReference>
<feature type="chain" id="PRO_5042073506" evidence="2">
    <location>
        <begin position="18"/>
        <end position="142"/>
    </location>
</feature>
<keyword evidence="2" id="KW-0732">Signal</keyword>
<keyword evidence="1" id="KW-1133">Transmembrane helix</keyword>
<name>A0AAD5MK59_PARTN</name>
<comment type="caution">
    <text evidence="3">The sequence shown here is derived from an EMBL/GenBank/DDBJ whole genome shotgun (WGS) entry which is preliminary data.</text>
</comment>
<evidence type="ECO:0000313" key="3">
    <source>
        <dbReference type="EMBL" id="KAJ1350616.1"/>
    </source>
</evidence>
<evidence type="ECO:0000256" key="1">
    <source>
        <dbReference type="SAM" id="Phobius"/>
    </source>
</evidence>
<evidence type="ECO:0000313" key="4">
    <source>
        <dbReference type="Proteomes" id="UP001196413"/>
    </source>
</evidence>
<protein>
    <submittedName>
        <fullName evidence="3">Uncharacterized protein</fullName>
    </submittedName>
</protein>
<feature type="transmembrane region" description="Helical" evidence="1">
    <location>
        <begin position="57"/>
        <end position="76"/>
    </location>
</feature>
<dbReference type="Proteomes" id="UP001196413">
    <property type="component" value="Unassembled WGS sequence"/>
</dbReference>
<evidence type="ECO:0000256" key="2">
    <source>
        <dbReference type="SAM" id="SignalP"/>
    </source>
</evidence>
<keyword evidence="1" id="KW-0812">Transmembrane</keyword>
<accession>A0AAD5MK59</accession>
<keyword evidence="4" id="KW-1185">Reference proteome</keyword>
<reference evidence="3" key="1">
    <citation type="submission" date="2021-06" db="EMBL/GenBank/DDBJ databases">
        <title>Parelaphostrongylus tenuis whole genome reference sequence.</title>
        <authorList>
            <person name="Garwood T.J."/>
            <person name="Larsen P.A."/>
            <person name="Fountain-Jones N.M."/>
            <person name="Garbe J.R."/>
            <person name="Macchietto M.G."/>
            <person name="Kania S.A."/>
            <person name="Gerhold R.W."/>
            <person name="Richards J.E."/>
            <person name="Wolf T.M."/>
        </authorList>
    </citation>
    <scope>NUCLEOTIDE SEQUENCE</scope>
    <source>
        <strain evidence="3">MNPRO001-30</strain>
        <tissue evidence="3">Meninges</tissue>
    </source>
</reference>
<gene>
    <name evidence="3" type="ORF">KIN20_006445</name>
</gene>
<dbReference type="AlphaFoldDB" id="A0AAD5MK59"/>